<keyword evidence="3" id="KW-1185">Reference proteome</keyword>
<feature type="compositionally biased region" description="Acidic residues" evidence="1">
    <location>
        <begin position="68"/>
        <end position="77"/>
    </location>
</feature>
<evidence type="ECO:0000313" key="3">
    <source>
        <dbReference type="Proteomes" id="UP001175271"/>
    </source>
</evidence>
<protein>
    <submittedName>
        <fullName evidence="2">Uncharacterized protein</fullName>
    </submittedName>
</protein>
<evidence type="ECO:0000256" key="1">
    <source>
        <dbReference type="SAM" id="MobiDB-lite"/>
    </source>
</evidence>
<organism evidence="2 3">
    <name type="scientific">Steinernema hermaphroditum</name>
    <dbReference type="NCBI Taxonomy" id="289476"/>
    <lineage>
        <taxon>Eukaryota</taxon>
        <taxon>Metazoa</taxon>
        <taxon>Ecdysozoa</taxon>
        <taxon>Nematoda</taxon>
        <taxon>Chromadorea</taxon>
        <taxon>Rhabditida</taxon>
        <taxon>Tylenchina</taxon>
        <taxon>Panagrolaimomorpha</taxon>
        <taxon>Strongyloidoidea</taxon>
        <taxon>Steinernematidae</taxon>
        <taxon>Steinernema</taxon>
    </lineage>
</organism>
<dbReference type="Proteomes" id="UP001175271">
    <property type="component" value="Unassembled WGS sequence"/>
</dbReference>
<gene>
    <name evidence="2" type="ORF">QR680_012738</name>
</gene>
<reference evidence="2" key="1">
    <citation type="submission" date="2023-06" db="EMBL/GenBank/DDBJ databases">
        <title>Genomic analysis of the entomopathogenic nematode Steinernema hermaphroditum.</title>
        <authorList>
            <person name="Schwarz E.M."/>
            <person name="Heppert J.K."/>
            <person name="Baniya A."/>
            <person name="Schwartz H.T."/>
            <person name="Tan C.-H."/>
            <person name="Antoshechkin I."/>
            <person name="Sternberg P.W."/>
            <person name="Goodrich-Blair H."/>
            <person name="Dillman A.R."/>
        </authorList>
    </citation>
    <scope>NUCLEOTIDE SEQUENCE</scope>
    <source>
        <strain evidence="2">PS9179</strain>
        <tissue evidence="2">Whole animal</tissue>
    </source>
</reference>
<evidence type="ECO:0000313" key="2">
    <source>
        <dbReference type="EMBL" id="KAK0416893.1"/>
    </source>
</evidence>
<accession>A0AA39I5B9</accession>
<sequence>MEKSSKNERTRLGQKLKPADDHLVDGSDSGDLKRKWEPADDHLVDGSDNGHLFEKKIRRDESEVKEDYMDDDEDVSDNDSSLEKEHIEVQNCKASHRVDDQEITNRTRTRLRELVYISSERHKTYSSIFENECAELPLDYLEFLNKMRSVIVRALNKKLNTANASIHILPKRTCEQDHCFNFRHYAFRVENVTSLLDVWQFIIEKKKKSMSSAMLHQLQLLAQLIYWDFSISEDTCDALRKIMSNERNECFYDHRIIAALPTFTFNFMAAACAEDLRFLRFKSATMGQWCRRSQKACLNLQHWRFPKHIFLNAFTPDHKDESNHGQNPQQNFGESPS</sequence>
<feature type="compositionally biased region" description="Basic and acidic residues" evidence="1">
    <location>
        <begin position="1"/>
        <end position="45"/>
    </location>
</feature>
<dbReference type="EMBL" id="JAUCMV010000002">
    <property type="protein sequence ID" value="KAK0416893.1"/>
    <property type="molecule type" value="Genomic_DNA"/>
</dbReference>
<name>A0AA39I5B9_9BILA</name>
<comment type="caution">
    <text evidence="2">The sequence shown here is derived from an EMBL/GenBank/DDBJ whole genome shotgun (WGS) entry which is preliminary data.</text>
</comment>
<feature type="region of interest" description="Disordered" evidence="1">
    <location>
        <begin position="1"/>
        <end position="84"/>
    </location>
</feature>
<proteinExistence type="predicted"/>
<dbReference type="AlphaFoldDB" id="A0AA39I5B9"/>
<feature type="compositionally biased region" description="Basic and acidic residues" evidence="1">
    <location>
        <begin position="51"/>
        <end position="67"/>
    </location>
</feature>